<comment type="caution">
    <text evidence="2">The sequence shown here is derived from an EMBL/GenBank/DDBJ whole genome shotgun (WGS) entry which is preliminary data.</text>
</comment>
<gene>
    <name evidence="2" type="ORF">RRG08_017788</name>
</gene>
<organism evidence="2 3">
    <name type="scientific">Elysia crispata</name>
    <name type="common">lettuce slug</name>
    <dbReference type="NCBI Taxonomy" id="231223"/>
    <lineage>
        <taxon>Eukaryota</taxon>
        <taxon>Metazoa</taxon>
        <taxon>Spiralia</taxon>
        <taxon>Lophotrochozoa</taxon>
        <taxon>Mollusca</taxon>
        <taxon>Gastropoda</taxon>
        <taxon>Heterobranchia</taxon>
        <taxon>Euthyneura</taxon>
        <taxon>Panpulmonata</taxon>
        <taxon>Sacoglossa</taxon>
        <taxon>Placobranchoidea</taxon>
        <taxon>Plakobranchidae</taxon>
        <taxon>Elysia</taxon>
    </lineage>
</organism>
<dbReference type="Proteomes" id="UP001283361">
    <property type="component" value="Unassembled WGS sequence"/>
</dbReference>
<dbReference type="AlphaFoldDB" id="A0AAE0ZRH7"/>
<proteinExistence type="predicted"/>
<feature type="region of interest" description="Disordered" evidence="1">
    <location>
        <begin position="113"/>
        <end position="135"/>
    </location>
</feature>
<dbReference type="EMBL" id="JAWDGP010003529">
    <property type="protein sequence ID" value="KAK3773621.1"/>
    <property type="molecule type" value="Genomic_DNA"/>
</dbReference>
<evidence type="ECO:0000256" key="1">
    <source>
        <dbReference type="SAM" id="MobiDB-lite"/>
    </source>
</evidence>
<name>A0AAE0ZRH7_9GAST</name>
<sequence length="135" mass="14649">MVVCEIGPSALDEFMRSHKAVLQNKGDNARLAQSAFSQEEATGSVNKMRLSLTVVQPESWKVSSSTDLSAPQHAFREQQLNSDAFSQATFCVVCIVHAINKIYPLAVKCRGSSRSSKNLTRGSVNGETVASTTRD</sequence>
<reference evidence="2" key="1">
    <citation type="journal article" date="2023" name="G3 (Bethesda)">
        <title>A reference genome for the long-term kleptoplast-retaining sea slug Elysia crispata morphotype clarki.</title>
        <authorList>
            <person name="Eastman K.E."/>
            <person name="Pendleton A.L."/>
            <person name="Shaikh M.A."/>
            <person name="Suttiyut T."/>
            <person name="Ogas R."/>
            <person name="Tomko P."/>
            <person name="Gavelis G."/>
            <person name="Widhalm J.R."/>
            <person name="Wisecaver J.H."/>
        </authorList>
    </citation>
    <scope>NUCLEOTIDE SEQUENCE</scope>
    <source>
        <strain evidence="2">ECLA1</strain>
    </source>
</reference>
<accession>A0AAE0ZRH7</accession>
<protein>
    <submittedName>
        <fullName evidence="2">Uncharacterized protein</fullName>
    </submittedName>
</protein>
<evidence type="ECO:0000313" key="2">
    <source>
        <dbReference type="EMBL" id="KAK3773621.1"/>
    </source>
</evidence>
<evidence type="ECO:0000313" key="3">
    <source>
        <dbReference type="Proteomes" id="UP001283361"/>
    </source>
</evidence>
<keyword evidence="3" id="KW-1185">Reference proteome</keyword>